<dbReference type="SMART" id="SM00856">
    <property type="entry name" value="PMEI"/>
    <property type="match status" value="1"/>
</dbReference>
<evidence type="ECO:0000256" key="3">
    <source>
        <dbReference type="ARBA" id="ARBA00022525"/>
    </source>
</evidence>
<gene>
    <name evidence="9" type="ORF">RJT34_32026</name>
</gene>
<comment type="caution">
    <text evidence="9">The sequence shown here is derived from an EMBL/GenBank/DDBJ whole genome shotgun (WGS) entry which is preliminary data.</text>
</comment>
<name>A0AAN9EVM9_CLITE</name>
<dbReference type="CDD" id="cd15798">
    <property type="entry name" value="PMEI-like_3"/>
    <property type="match status" value="1"/>
</dbReference>
<proteinExistence type="inferred from homology"/>
<protein>
    <recommendedName>
        <fullName evidence="8">Pectinesterase inhibitor domain-containing protein</fullName>
    </recommendedName>
</protein>
<dbReference type="NCBIfam" id="TIGR01614">
    <property type="entry name" value="PME_inhib"/>
    <property type="match status" value="1"/>
</dbReference>
<keyword evidence="3" id="KW-0964">Secreted</keyword>
<evidence type="ECO:0000256" key="5">
    <source>
        <dbReference type="ARBA" id="ARBA00023157"/>
    </source>
</evidence>
<keyword evidence="10" id="KW-1185">Reference proteome</keyword>
<dbReference type="GO" id="GO:0004857">
    <property type="term" value="F:enzyme inhibitor activity"/>
    <property type="evidence" value="ECO:0007669"/>
    <property type="project" value="InterPro"/>
</dbReference>
<evidence type="ECO:0000256" key="1">
    <source>
        <dbReference type="ARBA" id="ARBA00004271"/>
    </source>
</evidence>
<evidence type="ECO:0000313" key="9">
    <source>
        <dbReference type="EMBL" id="KAK7264417.1"/>
    </source>
</evidence>
<reference evidence="9 10" key="1">
    <citation type="submission" date="2024-01" db="EMBL/GenBank/DDBJ databases">
        <title>The genomes of 5 underutilized Papilionoideae crops provide insights into root nodulation and disease resistance.</title>
        <authorList>
            <person name="Yuan L."/>
        </authorList>
    </citation>
    <scope>NUCLEOTIDE SEQUENCE [LARGE SCALE GENOMIC DNA]</scope>
    <source>
        <strain evidence="9">LY-2023</strain>
        <tissue evidence="9">Leaf</tissue>
    </source>
</reference>
<dbReference type="Pfam" id="PF04043">
    <property type="entry name" value="PMEI"/>
    <property type="match status" value="1"/>
</dbReference>
<dbReference type="AlphaFoldDB" id="A0AAN9EVM9"/>
<feature type="domain" description="Pectinesterase inhibitor" evidence="8">
    <location>
        <begin position="32"/>
        <end position="193"/>
    </location>
</feature>
<feature type="signal peptide" evidence="7">
    <location>
        <begin position="1"/>
        <end position="21"/>
    </location>
</feature>
<keyword evidence="2" id="KW-0052">Apoplast</keyword>
<dbReference type="InterPro" id="IPR035513">
    <property type="entry name" value="Invertase/methylesterase_inhib"/>
</dbReference>
<dbReference type="EMBL" id="JAYKXN010000008">
    <property type="protein sequence ID" value="KAK7264417.1"/>
    <property type="molecule type" value="Genomic_DNA"/>
</dbReference>
<dbReference type="Gene3D" id="1.20.140.40">
    <property type="entry name" value="Invertase/pectin methylesterase inhibitor family protein"/>
    <property type="match status" value="1"/>
</dbReference>
<dbReference type="InterPro" id="IPR051955">
    <property type="entry name" value="PME_Inhibitor"/>
</dbReference>
<dbReference type="SUPFAM" id="SSF101148">
    <property type="entry name" value="Plant invertase/pectin methylesterase inhibitor"/>
    <property type="match status" value="1"/>
</dbReference>
<keyword evidence="5" id="KW-1015">Disulfide bond</keyword>
<comment type="similarity">
    <text evidence="6">Belongs to the PMEI family.</text>
</comment>
<evidence type="ECO:0000256" key="7">
    <source>
        <dbReference type="SAM" id="SignalP"/>
    </source>
</evidence>
<dbReference type="Proteomes" id="UP001359559">
    <property type="component" value="Unassembled WGS sequence"/>
</dbReference>
<dbReference type="GO" id="GO:0048046">
    <property type="term" value="C:apoplast"/>
    <property type="evidence" value="ECO:0007669"/>
    <property type="project" value="UniProtKB-SubCell"/>
</dbReference>
<sequence>MAARLLVLYLLVLVLYMGSTSESAFTKRPNPNPIDIIKSSCKNTRYPVACVESLSRYASVIRESDQQLAITALSVTVSRTKSCASFVNTMAKVKGLKPREYNVVRDCMQNLHDSVDRLNQSVKEFGLVGNKGKGKGKDLVHMSNIQTWVSAAITDQATCLDGFDEAHVGKNLKAAIRPKVVDVSQLTSNALALVNRFASSWRSDMCCAIFVSAGSPWTVIYVV</sequence>
<dbReference type="PANTHER" id="PTHR31080">
    <property type="entry name" value="PECTINESTERASE INHIBITOR-LIKE"/>
    <property type="match status" value="1"/>
</dbReference>
<evidence type="ECO:0000256" key="6">
    <source>
        <dbReference type="ARBA" id="ARBA00038471"/>
    </source>
</evidence>
<comment type="subcellular location">
    <subcellularLocation>
        <location evidence="1">Secreted</location>
        <location evidence="1">Extracellular space</location>
        <location evidence="1">Apoplast</location>
    </subcellularLocation>
</comment>
<evidence type="ECO:0000256" key="2">
    <source>
        <dbReference type="ARBA" id="ARBA00022523"/>
    </source>
</evidence>
<feature type="chain" id="PRO_5043052031" description="Pectinesterase inhibitor domain-containing protein" evidence="7">
    <location>
        <begin position="22"/>
        <end position="223"/>
    </location>
</feature>
<organism evidence="9 10">
    <name type="scientific">Clitoria ternatea</name>
    <name type="common">Butterfly pea</name>
    <dbReference type="NCBI Taxonomy" id="43366"/>
    <lineage>
        <taxon>Eukaryota</taxon>
        <taxon>Viridiplantae</taxon>
        <taxon>Streptophyta</taxon>
        <taxon>Embryophyta</taxon>
        <taxon>Tracheophyta</taxon>
        <taxon>Spermatophyta</taxon>
        <taxon>Magnoliopsida</taxon>
        <taxon>eudicotyledons</taxon>
        <taxon>Gunneridae</taxon>
        <taxon>Pentapetalae</taxon>
        <taxon>rosids</taxon>
        <taxon>fabids</taxon>
        <taxon>Fabales</taxon>
        <taxon>Fabaceae</taxon>
        <taxon>Papilionoideae</taxon>
        <taxon>50 kb inversion clade</taxon>
        <taxon>NPAAA clade</taxon>
        <taxon>indigoferoid/millettioid clade</taxon>
        <taxon>Phaseoleae</taxon>
        <taxon>Clitoria</taxon>
    </lineage>
</organism>
<evidence type="ECO:0000259" key="8">
    <source>
        <dbReference type="SMART" id="SM00856"/>
    </source>
</evidence>
<evidence type="ECO:0000313" key="10">
    <source>
        <dbReference type="Proteomes" id="UP001359559"/>
    </source>
</evidence>
<evidence type="ECO:0000256" key="4">
    <source>
        <dbReference type="ARBA" id="ARBA00022729"/>
    </source>
</evidence>
<dbReference type="InterPro" id="IPR006501">
    <property type="entry name" value="Pectinesterase_inhib_dom"/>
</dbReference>
<dbReference type="FunFam" id="1.20.140.40:FF:000006">
    <property type="entry name" value="Pectinesterase inhibitor 3"/>
    <property type="match status" value="1"/>
</dbReference>
<keyword evidence="4 7" id="KW-0732">Signal</keyword>
<dbReference type="PANTHER" id="PTHR31080:SF207">
    <property type="entry name" value="PECTINESTERASE INHIBITOR 9"/>
    <property type="match status" value="1"/>
</dbReference>
<accession>A0AAN9EVM9</accession>